<dbReference type="GO" id="GO:0006508">
    <property type="term" value="P:proteolysis"/>
    <property type="evidence" value="ECO:0007669"/>
    <property type="project" value="UniProtKB-KW"/>
</dbReference>
<keyword evidence="13" id="KW-1185">Reference proteome</keyword>
<dbReference type="GO" id="GO:0005615">
    <property type="term" value="C:extracellular space"/>
    <property type="evidence" value="ECO:0007669"/>
    <property type="project" value="TreeGrafter"/>
</dbReference>
<protein>
    <recommendedName>
        <fullName evidence="11">Peptidase metallopeptidase domain-containing protein</fullName>
    </recommendedName>
</protein>
<accession>A0A5N4AAZ7</accession>
<feature type="binding site" evidence="9">
    <location>
        <position position="189"/>
    </location>
    <ligand>
        <name>Ca(2+)</name>
        <dbReference type="ChEBI" id="CHEBI:29108"/>
        <label>3</label>
    </ligand>
</feature>
<keyword evidence="9" id="KW-0106">Calcium</keyword>
<organism evidence="12 13">
    <name type="scientific">Photinus pyralis</name>
    <name type="common">Common eastern firefly</name>
    <name type="synonym">Lampyris pyralis</name>
    <dbReference type="NCBI Taxonomy" id="7054"/>
    <lineage>
        <taxon>Eukaryota</taxon>
        <taxon>Metazoa</taxon>
        <taxon>Ecdysozoa</taxon>
        <taxon>Arthropoda</taxon>
        <taxon>Hexapoda</taxon>
        <taxon>Insecta</taxon>
        <taxon>Pterygota</taxon>
        <taxon>Neoptera</taxon>
        <taxon>Endopterygota</taxon>
        <taxon>Coleoptera</taxon>
        <taxon>Polyphaga</taxon>
        <taxon>Elateriformia</taxon>
        <taxon>Elateroidea</taxon>
        <taxon>Lampyridae</taxon>
        <taxon>Lampyrinae</taxon>
        <taxon>Photinus</taxon>
    </lineage>
</organism>
<dbReference type="Pfam" id="PF01471">
    <property type="entry name" value="PG_binding_1"/>
    <property type="match status" value="1"/>
</dbReference>
<name>A0A5N4AAZ7_PHOPY</name>
<evidence type="ECO:0000313" key="12">
    <source>
        <dbReference type="EMBL" id="KAB0794492.1"/>
    </source>
</evidence>
<feature type="binding site" evidence="9">
    <location>
        <position position="159"/>
    </location>
    <ligand>
        <name>Zn(2+)</name>
        <dbReference type="ChEBI" id="CHEBI:29105"/>
        <label>1</label>
    </ligand>
</feature>
<evidence type="ECO:0000313" key="13">
    <source>
        <dbReference type="Proteomes" id="UP000327044"/>
    </source>
</evidence>
<evidence type="ECO:0000256" key="3">
    <source>
        <dbReference type="ARBA" id="ARBA00022723"/>
    </source>
</evidence>
<dbReference type="InterPro" id="IPR021190">
    <property type="entry name" value="Pept_M10A"/>
</dbReference>
<evidence type="ECO:0000256" key="8">
    <source>
        <dbReference type="PIRSR" id="PIRSR621190-1"/>
    </source>
</evidence>
<feature type="binding site" description="in inhibited form" evidence="9">
    <location>
        <position position="81"/>
    </location>
    <ligand>
        <name>Zn(2+)</name>
        <dbReference type="ChEBI" id="CHEBI:29105"/>
        <label>2</label>
        <note>catalytic</note>
    </ligand>
</feature>
<feature type="binding site" evidence="9">
    <location>
        <position position="218"/>
    </location>
    <ligand>
        <name>Zn(2+)</name>
        <dbReference type="ChEBI" id="CHEBI:29105"/>
        <label>2</label>
        <note>catalytic</note>
    </ligand>
</feature>
<reference evidence="12 13" key="1">
    <citation type="journal article" date="2018" name="Elife">
        <title>Firefly genomes illuminate parallel origins of bioluminescence in beetles.</title>
        <authorList>
            <person name="Fallon T.R."/>
            <person name="Lower S.E."/>
            <person name="Chang C.H."/>
            <person name="Bessho-Uehara M."/>
            <person name="Martin G.J."/>
            <person name="Bewick A.J."/>
            <person name="Behringer M."/>
            <person name="Debat H.J."/>
            <person name="Wong I."/>
            <person name="Day J.C."/>
            <person name="Suvorov A."/>
            <person name="Silva C.J."/>
            <person name="Stanger-Hall K.F."/>
            <person name="Hall D.W."/>
            <person name="Schmitz R.J."/>
            <person name="Nelson D.R."/>
            <person name="Lewis S.M."/>
            <person name="Shigenobu S."/>
            <person name="Bybee S.M."/>
            <person name="Larracuente A.M."/>
            <person name="Oba Y."/>
            <person name="Weng J.K."/>
        </authorList>
    </citation>
    <scope>NUCLEOTIDE SEQUENCE [LARGE SCALE GENOMIC DNA]</scope>
    <source>
        <strain evidence="12">1611_PpyrPB1</strain>
        <tissue evidence="12">Whole body</tissue>
    </source>
</reference>
<comment type="caution">
    <text evidence="12">The sequence shown here is derived from an EMBL/GenBank/DDBJ whole genome shotgun (WGS) entry which is preliminary data.</text>
</comment>
<evidence type="ECO:0000256" key="7">
    <source>
        <dbReference type="ARBA" id="ARBA00023049"/>
    </source>
</evidence>
<dbReference type="Pfam" id="PF00413">
    <property type="entry name" value="Peptidase_M10"/>
    <property type="match status" value="1"/>
</dbReference>
<keyword evidence="5" id="KW-0378">Hydrolase</keyword>
<dbReference type="SMART" id="SM00235">
    <property type="entry name" value="ZnMc"/>
    <property type="match status" value="1"/>
</dbReference>
<feature type="domain" description="Peptidase metallopeptidase" evidence="11">
    <location>
        <begin position="95"/>
        <end position="252"/>
    </location>
</feature>
<feature type="binding site" evidence="9">
    <location>
        <position position="226"/>
    </location>
    <ligand>
        <name>Zn(2+)</name>
        <dbReference type="ChEBI" id="CHEBI:29105"/>
        <label>2</label>
        <note>catalytic</note>
    </ligand>
</feature>
<dbReference type="SUPFAM" id="SSF55486">
    <property type="entry name" value="Metalloproteases ('zincins'), catalytic domain"/>
    <property type="match status" value="1"/>
</dbReference>
<keyword evidence="7" id="KW-0482">Metalloprotease</keyword>
<evidence type="ECO:0000256" key="4">
    <source>
        <dbReference type="ARBA" id="ARBA00022729"/>
    </source>
</evidence>
<feature type="active site" evidence="8">
    <location>
        <position position="209"/>
    </location>
</feature>
<feature type="signal peptide" evidence="10">
    <location>
        <begin position="1"/>
        <end position="18"/>
    </location>
</feature>
<dbReference type="InterPro" id="IPR033739">
    <property type="entry name" value="M10A_MMP"/>
</dbReference>
<sequence>MNGLLIVTLAIFAAGAYAAPAISAEDQVHNYLVRFGYAAKDDLQNRASLSDAIKKLQKMANVPETGVIDEATIEFTKKPRCGVADYENGKQRYHAYKAWSKRDLTYSIGTGTSYITQKQYEDYFAAALGVWGPYGALSFTRVYNESEADIVSYFGSHNHGDGYPFDGPDGTLAHAFFPDDGDIHFDLSEKWDLEGKEGFYDFYSVAIHELGHSMGLGHSNVKEAIMYPAYMGGGRDRLHDDDYDGMMRLYYNR</sequence>
<dbReference type="InterPro" id="IPR006026">
    <property type="entry name" value="Peptidase_Metallo"/>
</dbReference>
<dbReference type="SUPFAM" id="SSF47090">
    <property type="entry name" value="PGBD-like"/>
    <property type="match status" value="1"/>
</dbReference>
<evidence type="ECO:0000259" key="11">
    <source>
        <dbReference type="SMART" id="SM00235"/>
    </source>
</evidence>
<feature type="binding site" evidence="9">
    <location>
        <position position="182"/>
    </location>
    <ligand>
        <name>Ca(2+)</name>
        <dbReference type="ChEBI" id="CHEBI:29108"/>
        <label>2</label>
    </ligand>
</feature>
<dbReference type="Proteomes" id="UP000327044">
    <property type="component" value="Unassembled WGS sequence"/>
</dbReference>
<evidence type="ECO:0000256" key="10">
    <source>
        <dbReference type="SAM" id="SignalP"/>
    </source>
</evidence>
<proteinExistence type="inferred from homology"/>
<feature type="binding site" evidence="9">
    <location>
        <position position="186"/>
    </location>
    <ligand>
        <name>Ca(2+)</name>
        <dbReference type="ChEBI" id="CHEBI:29108"/>
        <label>3</label>
    </ligand>
</feature>
<feature type="binding site" evidence="9">
    <location>
        <position position="189"/>
    </location>
    <ligand>
        <name>Ca(2+)</name>
        <dbReference type="ChEBI" id="CHEBI:29108"/>
        <label>1</label>
    </ligand>
</feature>
<keyword evidence="6 9" id="KW-0862">Zinc</keyword>
<dbReference type="CDD" id="cd04278">
    <property type="entry name" value="ZnMc_MMP"/>
    <property type="match status" value="1"/>
</dbReference>
<evidence type="ECO:0000256" key="5">
    <source>
        <dbReference type="ARBA" id="ARBA00022801"/>
    </source>
</evidence>
<comment type="cofactor">
    <cofactor evidence="9">
        <name>Zn(2+)</name>
        <dbReference type="ChEBI" id="CHEBI:29105"/>
    </cofactor>
    <text evidence="9">Binds 2 Zn(2+) ions per subunit.</text>
</comment>
<dbReference type="GO" id="GO:0031012">
    <property type="term" value="C:extracellular matrix"/>
    <property type="evidence" value="ECO:0007669"/>
    <property type="project" value="InterPro"/>
</dbReference>
<feature type="binding site" evidence="9">
    <location>
        <position position="149"/>
    </location>
    <ligand>
        <name>Ca(2+)</name>
        <dbReference type="ChEBI" id="CHEBI:29108"/>
        <label>2</label>
    </ligand>
</feature>
<dbReference type="PANTHER" id="PTHR10201:SF291">
    <property type="entry name" value="MATRIX METALLOPROTEINASE 1, ISOFORM C-RELATED"/>
    <property type="match status" value="1"/>
</dbReference>
<dbReference type="EMBL" id="VVIM01000008">
    <property type="protein sequence ID" value="KAB0794492.1"/>
    <property type="molecule type" value="Genomic_DNA"/>
</dbReference>
<feature type="binding site" evidence="9">
    <location>
        <position position="167"/>
    </location>
    <ligand>
        <name>Ca(2+)</name>
        <dbReference type="ChEBI" id="CHEBI:29108"/>
        <label>3</label>
    </ligand>
</feature>
<feature type="binding site" evidence="9">
    <location>
        <position position="161"/>
    </location>
    <ligand>
        <name>Zn(2+)</name>
        <dbReference type="ChEBI" id="CHEBI:29105"/>
        <label>1</label>
    </ligand>
</feature>
<dbReference type="InterPro" id="IPR001818">
    <property type="entry name" value="Pept_M10_metallopeptidase"/>
</dbReference>
<dbReference type="InterPro" id="IPR036365">
    <property type="entry name" value="PGBD-like_sf"/>
</dbReference>
<feature type="binding site" evidence="9">
    <location>
        <position position="212"/>
    </location>
    <ligand>
        <name>Zn(2+)</name>
        <dbReference type="ChEBI" id="CHEBI:29105"/>
        <label>2</label>
        <note>catalytic</note>
    </ligand>
</feature>
<gene>
    <name evidence="12" type="ORF">PPYR_11331</name>
</gene>
<dbReference type="InterPro" id="IPR024079">
    <property type="entry name" value="MetalloPept_cat_dom_sf"/>
</dbReference>
<feature type="binding site" evidence="9">
    <location>
        <position position="208"/>
    </location>
    <ligand>
        <name>Zn(2+)</name>
        <dbReference type="ChEBI" id="CHEBI:29105"/>
        <label>2</label>
        <note>catalytic</note>
    </ligand>
</feature>
<dbReference type="GO" id="GO:0030574">
    <property type="term" value="P:collagen catabolic process"/>
    <property type="evidence" value="ECO:0007669"/>
    <property type="project" value="TreeGrafter"/>
</dbReference>
<dbReference type="InterPro" id="IPR002477">
    <property type="entry name" value="Peptidoglycan-bd-like"/>
</dbReference>
<evidence type="ECO:0000256" key="1">
    <source>
        <dbReference type="ARBA" id="ARBA00010370"/>
    </source>
</evidence>
<feature type="binding site" evidence="9">
    <location>
        <position position="166"/>
    </location>
    <ligand>
        <name>Ca(2+)</name>
        <dbReference type="ChEBI" id="CHEBI:29108"/>
        <label>3</label>
    </ligand>
</feature>
<keyword evidence="3 9" id="KW-0479">Metal-binding</keyword>
<dbReference type="PANTHER" id="PTHR10201">
    <property type="entry name" value="MATRIX METALLOPROTEINASE"/>
    <property type="match status" value="1"/>
</dbReference>
<keyword evidence="2" id="KW-0645">Protease</keyword>
<feature type="binding site" evidence="9">
    <location>
        <position position="184"/>
    </location>
    <ligand>
        <name>Zn(2+)</name>
        <dbReference type="ChEBI" id="CHEBI:29105"/>
        <label>1</label>
    </ligand>
</feature>
<dbReference type="AlphaFoldDB" id="A0A5N4AAZ7"/>
<keyword evidence="4 10" id="KW-0732">Signal</keyword>
<dbReference type="Gene3D" id="3.40.390.10">
    <property type="entry name" value="Collagenase (Catalytic Domain)"/>
    <property type="match status" value="1"/>
</dbReference>
<dbReference type="OrthoDB" id="10030048at2759"/>
<dbReference type="PRINTS" id="PR00138">
    <property type="entry name" value="MATRIXIN"/>
</dbReference>
<dbReference type="InParanoid" id="A0A5N4AAZ7"/>
<comment type="similarity">
    <text evidence="1">Belongs to the peptidase M10A family.</text>
</comment>
<dbReference type="GO" id="GO:0008270">
    <property type="term" value="F:zinc ion binding"/>
    <property type="evidence" value="ECO:0007669"/>
    <property type="project" value="InterPro"/>
</dbReference>
<evidence type="ECO:0000256" key="2">
    <source>
        <dbReference type="ARBA" id="ARBA00022670"/>
    </source>
</evidence>
<feature type="chain" id="PRO_5024415862" description="Peptidase metallopeptidase domain-containing protein" evidence="10">
    <location>
        <begin position="19"/>
        <end position="253"/>
    </location>
</feature>
<comment type="cofactor">
    <cofactor evidence="9">
        <name>Ca(2+)</name>
        <dbReference type="ChEBI" id="CHEBI:29108"/>
    </cofactor>
    <text evidence="9">Can bind about 5 Ca(2+) ions per subunit.</text>
</comment>
<dbReference type="GO" id="GO:0004222">
    <property type="term" value="F:metalloendopeptidase activity"/>
    <property type="evidence" value="ECO:0007669"/>
    <property type="project" value="InterPro"/>
</dbReference>
<feature type="binding site" evidence="9">
    <location>
        <position position="174"/>
    </location>
    <ligand>
        <name>Zn(2+)</name>
        <dbReference type="ChEBI" id="CHEBI:29105"/>
        <label>1</label>
    </ligand>
</feature>
<evidence type="ECO:0000256" key="6">
    <source>
        <dbReference type="ARBA" id="ARBA00022833"/>
    </source>
</evidence>
<dbReference type="GO" id="GO:0030198">
    <property type="term" value="P:extracellular matrix organization"/>
    <property type="evidence" value="ECO:0007669"/>
    <property type="project" value="TreeGrafter"/>
</dbReference>
<evidence type="ECO:0000256" key="9">
    <source>
        <dbReference type="PIRSR" id="PIRSR621190-2"/>
    </source>
</evidence>